<dbReference type="PANTHER" id="PTHR33710:SF64">
    <property type="entry name" value="ENDONUCLEASE_EXONUCLEASE_PHOSPHATASE DOMAIN-CONTAINING PROTEIN"/>
    <property type="match status" value="1"/>
</dbReference>
<gene>
    <name evidence="1" type="ORF">Tci_677471</name>
</gene>
<name>A0A699KPP2_TANCI</name>
<proteinExistence type="predicted"/>
<feature type="non-terminal residue" evidence="1">
    <location>
        <position position="389"/>
    </location>
</feature>
<dbReference type="GO" id="GO:0003964">
    <property type="term" value="F:RNA-directed DNA polymerase activity"/>
    <property type="evidence" value="ECO:0007669"/>
    <property type="project" value="UniProtKB-KW"/>
</dbReference>
<dbReference type="PANTHER" id="PTHR33710">
    <property type="entry name" value="BNAC02G09200D PROTEIN"/>
    <property type="match status" value="1"/>
</dbReference>
<dbReference type="SUPFAM" id="SSF56219">
    <property type="entry name" value="DNase I-like"/>
    <property type="match status" value="1"/>
</dbReference>
<protein>
    <submittedName>
        <fullName evidence="1">RNA-directed DNA polymerase, eukaryota, reverse transcriptase zinc-binding domain protein</fullName>
    </submittedName>
</protein>
<keyword evidence="1" id="KW-0808">Transferase</keyword>
<keyword evidence="1" id="KW-0548">Nucleotidyltransferase</keyword>
<reference evidence="1" key="1">
    <citation type="journal article" date="2019" name="Sci. Rep.">
        <title>Draft genome of Tanacetum cinerariifolium, the natural source of mosquito coil.</title>
        <authorList>
            <person name="Yamashiro T."/>
            <person name="Shiraishi A."/>
            <person name="Satake H."/>
            <person name="Nakayama K."/>
        </authorList>
    </citation>
    <scope>NUCLEOTIDE SEQUENCE</scope>
</reference>
<accession>A0A699KPP2</accession>
<organism evidence="1">
    <name type="scientific">Tanacetum cinerariifolium</name>
    <name type="common">Dalmatian daisy</name>
    <name type="synonym">Chrysanthemum cinerariifolium</name>
    <dbReference type="NCBI Taxonomy" id="118510"/>
    <lineage>
        <taxon>Eukaryota</taxon>
        <taxon>Viridiplantae</taxon>
        <taxon>Streptophyta</taxon>
        <taxon>Embryophyta</taxon>
        <taxon>Tracheophyta</taxon>
        <taxon>Spermatophyta</taxon>
        <taxon>Magnoliopsida</taxon>
        <taxon>eudicotyledons</taxon>
        <taxon>Gunneridae</taxon>
        <taxon>Pentapetalae</taxon>
        <taxon>asterids</taxon>
        <taxon>campanulids</taxon>
        <taxon>Asterales</taxon>
        <taxon>Asteraceae</taxon>
        <taxon>Asteroideae</taxon>
        <taxon>Anthemideae</taxon>
        <taxon>Anthemidinae</taxon>
        <taxon>Tanacetum</taxon>
    </lineage>
</organism>
<feature type="non-terminal residue" evidence="1">
    <location>
        <position position="1"/>
    </location>
</feature>
<dbReference type="EMBL" id="BKCJ010542273">
    <property type="protein sequence ID" value="GFB05500.1"/>
    <property type="molecule type" value="Genomic_DNA"/>
</dbReference>
<dbReference type="Gene3D" id="3.60.10.10">
    <property type="entry name" value="Endonuclease/exonuclease/phosphatase"/>
    <property type="match status" value="1"/>
</dbReference>
<dbReference type="AlphaFoldDB" id="A0A699KPP2"/>
<keyword evidence="1" id="KW-0695">RNA-directed DNA polymerase</keyword>
<evidence type="ECO:0000313" key="1">
    <source>
        <dbReference type="EMBL" id="GFB05500.1"/>
    </source>
</evidence>
<comment type="caution">
    <text evidence="1">The sequence shown here is derived from an EMBL/GenBank/DDBJ whole genome shotgun (WGS) entry which is preliminary data.</text>
</comment>
<dbReference type="InterPro" id="IPR036691">
    <property type="entry name" value="Endo/exonu/phosph_ase_sf"/>
</dbReference>
<sequence length="389" mass="44427">HTNVHDESERYGTVFSRLEAHNFNLFIDDTRLVDVPLGGPSYTWMNKAGTKMSKLDRFLVSNSIMDAVPDLKVTALARGWSDHITLMLHNEKVIKEKIKAWNHNVRQGDVSRYQEVKLRLVEIEEKIDKCVASDKERHERMNLLKECDDLNKLEEMDTFQKARVKLNEAESRVLECRVTMDEVKAAVWVANPIHIKDFRPISLIGIQYKINSKILENHLAKVVDKVVSHEQSAFISDFEKAYDSVSWKFLDHMLTSLGFGVKWRNWIQACLKSARGSSSVKGRGLIKSSSRQEMENIIRVLQVFYLASGFKINIAKSNMYGIRVSLDDIVDMARATGCASGLFVVHWRDRKKMAWVKWGNVTASLDKACVIKAIHRIDAGMDGKGCKTK</sequence>